<dbReference type="Proteomes" id="UP001396334">
    <property type="component" value="Unassembled WGS sequence"/>
</dbReference>
<dbReference type="EMBL" id="JBBPBN010000006">
    <property type="protein sequence ID" value="KAK9036100.1"/>
    <property type="molecule type" value="Genomic_DNA"/>
</dbReference>
<protein>
    <submittedName>
        <fullName evidence="1">Uncharacterized protein</fullName>
    </submittedName>
</protein>
<comment type="caution">
    <text evidence="1">The sequence shown here is derived from an EMBL/GenBank/DDBJ whole genome shotgun (WGS) entry which is preliminary data.</text>
</comment>
<proteinExistence type="predicted"/>
<name>A0ABR2TF32_9ROSI</name>
<reference evidence="1 2" key="1">
    <citation type="journal article" date="2024" name="G3 (Bethesda)">
        <title>Genome assembly of Hibiscus sabdariffa L. provides insights into metabolisms of medicinal natural products.</title>
        <authorList>
            <person name="Kim T."/>
        </authorList>
    </citation>
    <scope>NUCLEOTIDE SEQUENCE [LARGE SCALE GENOMIC DNA]</scope>
    <source>
        <strain evidence="1">TK-2024</strain>
        <tissue evidence="1">Old leaves</tissue>
    </source>
</reference>
<gene>
    <name evidence="1" type="ORF">V6N11_078117</name>
</gene>
<evidence type="ECO:0000313" key="1">
    <source>
        <dbReference type="EMBL" id="KAK9036100.1"/>
    </source>
</evidence>
<keyword evidence="2" id="KW-1185">Reference proteome</keyword>
<evidence type="ECO:0000313" key="2">
    <source>
        <dbReference type="Proteomes" id="UP001396334"/>
    </source>
</evidence>
<sequence>MASTSRAPHFADTAVPAGVTEASGIPAVYSRIGLLATLPVYSIINGDTSSVTPYLIRSSVPEFAYWVTRHKRAEWTDAQCRKIGFLLGVARAVMSSKFDISDARLIVGETAAPVMYANFGADGNAEPTYRCLASDPRTEEEKAAGPDGTPAVPDPRTILMQAFELNDDERAVLPTLMKCAHAILPLQGFGLISEGHHYLSDRARASFKAFHAVERQHWVGDRVSAYLKDAHVDVRDILWHKAGHPVAIAVKQFAATSEQVAKNLRQADLGSAAVRLPTVEPEVRAISAFLRVTDAVKPSIETYHGKVDNKIFREVQEAMSHFPMATLADIPNYTAPEPIVLGAVTNADGSKTGGTRVTNRKEVLTFAKALITRCQNSVAVCFGYYVAMLEATNTMGGGGTSSRDTLVRAFSLKKLQTECLAAYIEGMEFYKDVQEGGEDSIPQDLTELGPPRVDCPETGHGVSYWGLVNSGGRI</sequence>
<organism evidence="1 2">
    <name type="scientific">Hibiscus sabdariffa</name>
    <name type="common">roselle</name>
    <dbReference type="NCBI Taxonomy" id="183260"/>
    <lineage>
        <taxon>Eukaryota</taxon>
        <taxon>Viridiplantae</taxon>
        <taxon>Streptophyta</taxon>
        <taxon>Embryophyta</taxon>
        <taxon>Tracheophyta</taxon>
        <taxon>Spermatophyta</taxon>
        <taxon>Magnoliopsida</taxon>
        <taxon>eudicotyledons</taxon>
        <taxon>Gunneridae</taxon>
        <taxon>Pentapetalae</taxon>
        <taxon>rosids</taxon>
        <taxon>malvids</taxon>
        <taxon>Malvales</taxon>
        <taxon>Malvaceae</taxon>
        <taxon>Malvoideae</taxon>
        <taxon>Hibiscus</taxon>
    </lineage>
</organism>
<accession>A0ABR2TF32</accession>